<proteinExistence type="predicted"/>
<dbReference type="RefSeq" id="WP_378050330.1">
    <property type="nucleotide sequence ID" value="NZ_JBHSXE010000002.1"/>
</dbReference>
<dbReference type="Proteomes" id="UP001596380">
    <property type="component" value="Unassembled WGS sequence"/>
</dbReference>
<accession>A0ABW2CRC9</accession>
<name>A0ABW2CRC9_9ACTN</name>
<evidence type="ECO:0000313" key="1">
    <source>
        <dbReference type="EMBL" id="MFC6883455.1"/>
    </source>
</evidence>
<reference evidence="2" key="1">
    <citation type="journal article" date="2019" name="Int. J. Syst. Evol. Microbiol.">
        <title>The Global Catalogue of Microorganisms (GCM) 10K type strain sequencing project: providing services to taxonomists for standard genome sequencing and annotation.</title>
        <authorList>
            <consortium name="The Broad Institute Genomics Platform"/>
            <consortium name="The Broad Institute Genome Sequencing Center for Infectious Disease"/>
            <person name="Wu L."/>
            <person name="Ma J."/>
        </authorList>
    </citation>
    <scope>NUCLEOTIDE SEQUENCE [LARGE SCALE GENOMIC DNA]</scope>
    <source>
        <strain evidence="2">JCM 3369</strain>
    </source>
</reference>
<comment type="caution">
    <text evidence="1">The sequence shown here is derived from an EMBL/GenBank/DDBJ whole genome shotgun (WGS) entry which is preliminary data.</text>
</comment>
<organism evidence="1 2">
    <name type="scientific">Actinomadura yumaensis</name>
    <dbReference type="NCBI Taxonomy" id="111807"/>
    <lineage>
        <taxon>Bacteria</taxon>
        <taxon>Bacillati</taxon>
        <taxon>Actinomycetota</taxon>
        <taxon>Actinomycetes</taxon>
        <taxon>Streptosporangiales</taxon>
        <taxon>Thermomonosporaceae</taxon>
        <taxon>Actinomadura</taxon>
    </lineage>
</organism>
<gene>
    <name evidence="1" type="ORF">ACFQKB_27100</name>
</gene>
<protein>
    <submittedName>
        <fullName evidence="1">Uncharacterized protein</fullName>
    </submittedName>
</protein>
<dbReference type="EMBL" id="JBHSXS010000019">
    <property type="protein sequence ID" value="MFC6883455.1"/>
    <property type="molecule type" value="Genomic_DNA"/>
</dbReference>
<sequence>MIREDDINDGYNGIDWNPDADPPCRPAAGLPAAAAPAPCACPPGRCGCDSPF</sequence>
<keyword evidence="2" id="KW-1185">Reference proteome</keyword>
<evidence type="ECO:0000313" key="2">
    <source>
        <dbReference type="Proteomes" id="UP001596380"/>
    </source>
</evidence>